<dbReference type="Gene3D" id="3.30.2410.10">
    <property type="entry name" value="Hect, E3 ligase catalytic domain"/>
    <property type="match status" value="1"/>
</dbReference>
<organism evidence="7 8">
    <name type="scientific">Salvelinus namaycush</name>
    <name type="common">Lake trout</name>
    <name type="synonym">Salmo namaycush</name>
    <dbReference type="NCBI Taxonomy" id="8040"/>
    <lineage>
        <taxon>Eukaryota</taxon>
        <taxon>Metazoa</taxon>
        <taxon>Chordata</taxon>
        <taxon>Craniata</taxon>
        <taxon>Vertebrata</taxon>
        <taxon>Euteleostomi</taxon>
        <taxon>Actinopterygii</taxon>
        <taxon>Neopterygii</taxon>
        <taxon>Teleostei</taxon>
        <taxon>Protacanthopterygii</taxon>
        <taxon>Salmoniformes</taxon>
        <taxon>Salmonidae</taxon>
        <taxon>Salmoninae</taxon>
        <taxon>Salvelinus</taxon>
    </lineage>
</organism>
<dbReference type="Gene3D" id="2.130.10.30">
    <property type="entry name" value="Regulator of chromosome condensation 1/beta-lactamase-inhibitor protein II"/>
    <property type="match status" value="1"/>
</dbReference>
<keyword evidence="2" id="KW-0677">Repeat</keyword>
<dbReference type="GO" id="GO:0006511">
    <property type="term" value="P:ubiquitin-dependent protein catabolic process"/>
    <property type="evidence" value="ECO:0007669"/>
    <property type="project" value="TreeGrafter"/>
</dbReference>
<feature type="active site" description="Glycyl thioester intermediate" evidence="4">
    <location>
        <position position="999"/>
    </location>
</feature>
<feature type="repeat" description="RCC1" evidence="5">
    <location>
        <begin position="245"/>
        <end position="296"/>
    </location>
</feature>
<sequence>MFSWGENIRDGFGLVKSNGLVKANTDSCLNVILTKSPIAHLSAGNKVVAFIRSNGKVSFACRMHEYKDGRRVTWKLKGVECREKILALSCGDTHVVLLSEEGRVFCLTSASNDPRPVGNLNQVIQVACGDQHSIALTQDGKVFTWGQNSRGQLGLGKGEPSTSSPQPVKSLSGIPLAQITAGGDHSFALTLSGAVFGWGKNSAGQLGLGDTIDRPAPAPVDCLNLKKTIAISCGVEHTVVLTKGGLVFTFGSGRYGQLGHNSLRNELRPRLVAELWGAKVTQIACGRNHTLAFVGSFKKIYSFGHGELGQLGNGVKMDQSVPLPVQLPQDHIDDLQIEQTFAGGNHSFALCSSAKESGKGLNDSRVEKMTQTLDNDIIDRWILQCDSTSWEKIQKEITETFSSASCLNGSFLDKSCDKHYQTSLKHSGLDLSSARMAFQKLAEKDKVLAEVKNVVHRILLPSLSKDPIGVEGLRVYLIIPELLRVLLKQQRGIDITEAFVATVLRLNPDKLQIHEVICVLLYQLNSRLIPTEGLWSTLSDSFFRTVVKAFHSLSAEYLQQMAVKRCDHGKSLKKTFGLLQRLYDVNSKRRRRITVDTFHVNKISSLFQSKLILDLNSELTELVWDISGEDDTYWIESEMILSKIKRYKDNIFCLLKDYPCILDTEAKCTVWMYAFDQIKDCHEDIEYGWLSDKSVKVDRETLLDDTFQQLRKMTCHMVALKVKFQAENGVDEGGVSLEFFSLLGRELLTMEPKTLEVYESGLAWLTTDDGGVTDEFYLLGLLCGKALFNQCVLNLCFPLALFKKLLGLTTTLDDLKELSPTEASCLQYVLDEDEEVVEALDLVFMDKGQELTPNGEELPVTMVNRKKYVDLYVDMKLNKSVQSQFADFENGFHKGCPIQTWRMFLPEELMTLLQGDDNYEWDKLRENAKYQGYRPTDDIIQNFWSVFTEFSEEQKKKFLTFLTGTDRLPRGRSLSKLQMQITSLGSTDADEYYPKAQTCSVTLCLPNYSSIDTLQEKLLHAITHCDVFGDA</sequence>
<dbReference type="InterPro" id="IPR051709">
    <property type="entry name" value="Ub-ligase/GTPase-reg"/>
</dbReference>
<dbReference type="RefSeq" id="XP_038837278.1">
    <property type="nucleotide sequence ID" value="XM_038981350.1"/>
</dbReference>
<dbReference type="PANTHER" id="PTHR45622">
    <property type="entry name" value="UBIQUITIN-PROTEIN LIGASE E3A-RELATED"/>
    <property type="match status" value="1"/>
</dbReference>
<dbReference type="PROSITE" id="PS00626">
    <property type="entry name" value="RCC1_2"/>
    <property type="match status" value="3"/>
</dbReference>
<evidence type="ECO:0000313" key="7">
    <source>
        <dbReference type="Proteomes" id="UP000808372"/>
    </source>
</evidence>
<dbReference type="InterPro" id="IPR000408">
    <property type="entry name" value="Reg_chr_condens"/>
</dbReference>
<feature type="repeat" description="RCC1" evidence="5">
    <location>
        <begin position="193"/>
        <end position="244"/>
    </location>
</feature>
<accession>A0A8U0Q6C6</accession>
<dbReference type="GO" id="GO:0016567">
    <property type="term" value="P:protein ubiquitination"/>
    <property type="evidence" value="ECO:0007669"/>
    <property type="project" value="TreeGrafter"/>
</dbReference>
<dbReference type="InterPro" id="IPR035983">
    <property type="entry name" value="Hect_E3_ubiquitin_ligase"/>
</dbReference>
<dbReference type="InterPro" id="IPR058923">
    <property type="entry name" value="RCC1-like_dom"/>
</dbReference>
<keyword evidence="3 4" id="KW-0833">Ubl conjugation pathway</keyword>
<dbReference type="Gene3D" id="3.90.1750.10">
    <property type="entry name" value="Hect, E3 ligase catalytic domains"/>
    <property type="match status" value="1"/>
</dbReference>
<feature type="repeat" description="RCC1" evidence="5">
    <location>
        <begin position="140"/>
        <end position="192"/>
    </location>
</feature>
<keyword evidence="1" id="KW-0808">Transferase</keyword>
<dbReference type="PRINTS" id="PR00633">
    <property type="entry name" value="RCCNDNSATION"/>
</dbReference>
<feature type="domain" description="HECT" evidence="6">
    <location>
        <begin position="710"/>
        <end position="1031"/>
    </location>
</feature>
<name>A0A8U0Q6C6_SALNM</name>
<dbReference type="Gene3D" id="3.30.2160.10">
    <property type="entry name" value="Hect, E3 ligase catalytic domain"/>
    <property type="match status" value="1"/>
</dbReference>
<evidence type="ECO:0000256" key="4">
    <source>
        <dbReference type="PROSITE-ProRule" id="PRU00104"/>
    </source>
</evidence>
<evidence type="ECO:0000256" key="1">
    <source>
        <dbReference type="ARBA" id="ARBA00022679"/>
    </source>
</evidence>
<dbReference type="InterPro" id="IPR000569">
    <property type="entry name" value="HECT_dom"/>
</dbReference>
<dbReference type="GeneID" id="120034746"/>
<dbReference type="Pfam" id="PF25390">
    <property type="entry name" value="WD40_RLD"/>
    <property type="match status" value="1"/>
</dbReference>
<dbReference type="InterPro" id="IPR009091">
    <property type="entry name" value="RCC1/BLIP-II"/>
</dbReference>
<evidence type="ECO:0000256" key="5">
    <source>
        <dbReference type="PROSITE-ProRule" id="PRU00235"/>
    </source>
</evidence>
<dbReference type="SUPFAM" id="SSF56204">
    <property type="entry name" value="Hect, E3 ligase catalytic domain"/>
    <property type="match status" value="1"/>
</dbReference>
<dbReference type="FunFam" id="3.30.2410.10:FF:000003">
    <property type="entry name" value="probable E3 ubiquitin-protein ligase HERC4 isoform X1"/>
    <property type="match status" value="1"/>
</dbReference>
<feature type="repeat" description="RCC1" evidence="5">
    <location>
        <begin position="298"/>
        <end position="353"/>
    </location>
</feature>
<protein>
    <submittedName>
        <fullName evidence="8">Probable E3 ubiquitin-protein ligase HERC3</fullName>
    </submittedName>
</protein>
<proteinExistence type="predicted"/>
<dbReference type="Pfam" id="PF00632">
    <property type="entry name" value="HECT"/>
    <property type="match status" value="1"/>
</dbReference>
<dbReference type="GO" id="GO:0061630">
    <property type="term" value="F:ubiquitin protein ligase activity"/>
    <property type="evidence" value="ECO:0007669"/>
    <property type="project" value="TreeGrafter"/>
</dbReference>
<gene>
    <name evidence="8" type="primary">LOC120034746</name>
</gene>
<keyword evidence="7" id="KW-1185">Reference proteome</keyword>
<reference evidence="8" key="1">
    <citation type="submission" date="2025-08" db="UniProtKB">
        <authorList>
            <consortium name="RefSeq"/>
        </authorList>
    </citation>
    <scope>IDENTIFICATION</scope>
    <source>
        <tissue evidence="8">White muscle</tissue>
    </source>
</reference>
<dbReference type="PROSITE" id="PS50012">
    <property type="entry name" value="RCC1_3"/>
    <property type="match status" value="5"/>
</dbReference>
<dbReference type="PROSITE" id="PS50237">
    <property type="entry name" value="HECT"/>
    <property type="match status" value="1"/>
</dbReference>
<evidence type="ECO:0000256" key="2">
    <source>
        <dbReference type="ARBA" id="ARBA00022737"/>
    </source>
</evidence>
<dbReference type="GO" id="GO:0005737">
    <property type="term" value="C:cytoplasm"/>
    <property type="evidence" value="ECO:0007669"/>
    <property type="project" value="TreeGrafter"/>
</dbReference>
<dbReference type="KEGG" id="snh:120034746"/>
<evidence type="ECO:0000256" key="3">
    <source>
        <dbReference type="ARBA" id="ARBA00022786"/>
    </source>
</evidence>
<dbReference type="SUPFAM" id="SSF50985">
    <property type="entry name" value="RCC1/BLIP-II"/>
    <property type="match status" value="1"/>
</dbReference>
<dbReference type="AlphaFoldDB" id="A0A8U0Q6C6"/>
<dbReference type="Proteomes" id="UP000808372">
    <property type="component" value="Chromosome 42"/>
</dbReference>
<dbReference type="PANTHER" id="PTHR45622:SF73">
    <property type="entry name" value="E3 UBIQUITIN-PROTEIN LIGASE HERC4-LIKE ISOFORM X1-RELATED"/>
    <property type="match status" value="1"/>
</dbReference>
<evidence type="ECO:0000313" key="8">
    <source>
        <dbReference type="RefSeq" id="XP_038837278.1"/>
    </source>
</evidence>
<feature type="repeat" description="RCC1" evidence="5">
    <location>
        <begin position="102"/>
        <end position="139"/>
    </location>
</feature>
<dbReference type="SMART" id="SM00119">
    <property type="entry name" value="HECTc"/>
    <property type="match status" value="1"/>
</dbReference>
<evidence type="ECO:0000259" key="6">
    <source>
        <dbReference type="PROSITE" id="PS50237"/>
    </source>
</evidence>